<dbReference type="NCBIfam" id="TIGR03089">
    <property type="entry name" value="TIGR03089 family protein"/>
    <property type="match status" value="1"/>
</dbReference>
<proteinExistence type="predicted"/>
<name>A0ABS3SDQ2_9CELL</name>
<protein>
    <submittedName>
        <fullName evidence="1">TIGR03089 family protein</fullName>
    </submittedName>
</protein>
<dbReference type="InterPro" id="IPR017523">
    <property type="entry name" value="Rv3268"/>
</dbReference>
<sequence length="243" mass="25772">MPATTTSDLLHLLTREPGRPRITWYGDGGERVELSGAVLENWVSKTTNLLVEEFDAGPGTRVRLDLPGHWRTLVWALATWRTGAEVVMTDRDDEPVGLVVSDRPDRWPSADPLVVVALPALARSFPGALPPRAIDAAAAVMTYGDVVGWAPATEAGASALPGVAHGALLAHAQSAFPADAAGRVLLDAGADRSSDVLVRTLATLARNGSVVLTSAAVADELRHDEPRRARLVDSERITDDELG</sequence>
<dbReference type="EMBL" id="JAGFBM010000001">
    <property type="protein sequence ID" value="MBO3083865.1"/>
    <property type="molecule type" value="Genomic_DNA"/>
</dbReference>
<gene>
    <name evidence="1" type="ORF">J4035_04360</name>
</gene>
<accession>A0ABS3SDQ2</accession>
<comment type="caution">
    <text evidence="1">The sequence shown here is derived from an EMBL/GenBank/DDBJ whole genome shotgun (WGS) entry which is preliminary data.</text>
</comment>
<dbReference type="SUPFAM" id="SSF56801">
    <property type="entry name" value="Acetyl-CoA synthetase-like"/>
    <property type="match status" value="1"/>
</dbReference>
<evidence type="ECO:0000313" key="1">
    <source>
        <dbReference type="EMBL" id="MBO3083865.1"/>
    </source>
</evidence>
<dbReference type="Proteomes" id="UP000678317">
    <property type="component" value="Unassembled WGS sequence"/>
</dbReference>
<keyword evidence="2" id="KW-1185">Reference proteome</keyword>
<dbReference type="InterPro" id="IPR042099">
    <property type="entry name" value="ANL_N_sf"/>
</dbReference>
<dbReference type="RefSeq" id="WP_208288698.1">
    <property type="nucleotide sequence ID" value="NZ_CP074404.1"/>
</dbReference>
<dbReference type="Gene3D" id="3.40.50.12780">
    <property type="entry name" value="N-terminal domain of ligase-like"/>
    <property type="match status" value="1"/>
</dbReference>
<evidence type="ECO:0000313" key="2">
    <source>
        <dbReference type="Proteomes" id="UP000678317"/>
    </source>
</evidence>
<organism evidence="1 2">
    <name type="scientific">Cellulomonas fengjieae</name>
    <dbReference type="NCBI Taxonomy" id="2819978"/>
    <lineage>
        <taxon>Bacteria</taxon>
        <taxon>Bacillati</taxon>
        <taxon>Actinomycetota</taxon>
        <taxon>Actinomycetes</taxon>
        <taxon>Micrococcales</taxon>
        <taxon>Cellulomonadaceae</taxon>
        <taxon>Cellulomonas</taxon>
    </lineage>
</organism>
<reference evidence="1 2" key="1">
    <citation type="submission" date="2021-03" db="EMBL/GenBank/DDBJ databases">
        <title>novel species in genus Cellulomonas.</title>
        <authorList>
            <person name="Zhang G."/>
        </authorList>
    </citation>
    <scope>NUCLEOTIDE SEQUENCE [LARGE SCALE GENOMIC DNA]</scope>
    <source>
        <strain evidence="2">zg-ZUI188</strain>
    </source>
</reference>